<reference evidence="1" key="1">
    <citation type="submission" date="2019-05" db="EMBL/GenBank/DDBJ databases">
        <title>Metatranscriptomic reconstruction reveals RNA viruses with the potential to shape carbon cycling in soil.</title>
        <authorList>
            <person name="Starr E.P."/>
            <person name="Nuccio E."/>
            <person name="Pett-Ridge J."/>
            <person name="Banfield J.F."/>
            <person name="Firestone M.K."/>
        </authorList>
    </citation>
    <scope>NUCLEOTIDE SEQUENCE</scope>
    <source>
        <strain evidence="1">H1_Rhizo_Litter_1_scaffold_215_e_3415</strain>
    </source>
</reference>
<dbReference type="EMBL" id="MN035156">
    <property type="protein sequence ID" value="QDH89987.1"/>
    <property type="molecule type" value="Genomic_RNA"/>
</dbReference>
<gene>
    <name evidence="1" type="ORF">H1RhizoL1215e3415_000004</name>
</gene>
<sequence length="123" mass="13689">MLTDPQSITVATVAHSMPKISNSGMHSFYQSLDTLWSLDITHRVVTRDKKRRVVSLAVFTQKKVVPDPLTSVNDYETLSESLQIDRPEAGFTSTEVSDQWTGLSSWLSASSNAIVLKLYGRES</sequence>
<accession>A0A514D8R2</accession>
<name>A0A514D8R2_9VIRU</name>
<proteinExistence type="predicted"/>
<evidence type="ECO:0000313" key="1">
    <source>
        <dbReference type="EMBL" id="QDH89987.1"/>
    </source>
</evidence>
<protein>
    <submittedName>
        <fullName evidence="1">Uncharacterized protein</fullName>
    </submittedName>
</protein>
<organism evidence="1">
    <name type="scientific">Leviviridae sp</name>
    <dbReference type="NCBI Taxonomy" id="2027243"/>
    <lineage>
        <taxon>Viruses</taxon>
        <taxon>Riboviria</taxon>
        <taxon>Orthornavirae</taxon>
        <taxon>Lenarviricota</taxon>
        <taxon>Leviviricetes</taxon>
        <taxon>Norzivirales</taxon>
        <taxon>Fiersviridae</taxon>
    </lineage>
</organism>